<dbReference type="SFLD" id="SFLDS00003">
    <property type="entry name" value="Haloacid_Dehalogenase"/>
    <property type="match status" value="1"/>
</dbReference>
<dbReference type="InterPro" id="IPR044999">
    <property type="entry name" value="CbbY-like"/>
</dbReference>
<dbReference type="Pfam" id="PF00702">
    <property type="entry name" value="Hydrolase"/>
    <property type="match status" value="1"/>
</dbReference>
<dbReference type="GO" id="GO:0016787">
    <property type="term" value="F:hydrolase activity"/>
    <property type="evidence" value="ECO:0007669"/>
    <property type="project" value="InterPro"/>
</dbReference>
<evidence type="ECO:0000313" key="2">
    <source>
        <dbReference type="EMBL" id="VEU44497.1"/>
    </source>
</evidence>
<dbReference type="Gene3D" id="1.10.150.240">
    <property type="entry name" value="Putative phosphatase, domain 2"/>
    <property type="match status" value="1"/>
</dbReference>
<dbReference type="OrthoDB" id="40579at2759"/>
<dbReference type="InterPro" id="IPR023198">
    <property type="entry name" value="PGP-like_dom2"/>
</dbReference>
<dbReference type="EMBL" id="CAACVS010000647">
    <property type="protein sequence ID" value="VEU44497.1"/>
    <property type="molecule type" value="Genomic_DNA"/>
</dbReference>
<name>A0A448ZR28_9STRA</name>
<dbReference type="PANTHER" id="PTHR42896:SF2">
    <property type="entry name" value="CBBY-LIKE PROTEIN"/>
    <property type="match status" value="1"/>
</dbReference>
<dbReference type="InterPro" id="IPR023214">
    <property type="entry name" value="HAD_sf"/>
</dbReference>
<keyword evidence="1" id="KW-0732">Signal</keyword>
<sequence>MSIAATNTHRRPAVLALLAAASLSVSDAFCFPSTNTRIQMKLAANSAPSLDAILWDMDGVLAETEKDAHRVAFNKVFADRSLDTEWTVEGYGKLLEVGGGKERMTAHWNAVGWPSAFDDTEDDEEQRQARVKELHLAKTDVFNELIREGGVPLRPGVERLIDEALDSGKQLAVCSTSNEKAVKNLVNTLLGPERAAKFSIFAGDCVSRKKPAPDIYNLAVDTLDLDKSRCLIVEDSGIGWGAAKAAGICCVVTKSVYTAHEDFTGADAIVTDLDGTDGASDPVTLETVEGLLQQRQ</sequence>
<dbReference type="SUPFAM" id="SSF56784">
    <property type="entry name" value="HAD-like"/>
    <property type="match status" value="1"/>
</dbReference>
<gene>
    <name evidence="2" type="ORF">PSNMU_V1.4_AUG-EV-PASAV3_0116530</name>
</gene>
<proteinExistence type="predicted"/>
<dbReference type="PANTHER" id="PTHR42896">
    <property type="entry name" value="XYLULOSE-1,5-BISPHOSPHATE (XUBP) PHOSPHATASE"/>
    <property type="match status" value="1"/>
</dbReference>
<dbReference type="Proteomes" id="UP000291116">
    <property type="component" value="Unassembled WGS sequence"/>
</dbReference>
<evidence type="ECO:0000313" key="3">
    <source>
        <dbReference type="Proteomes" id="UP000291116"/>
    </source>
</evidence>
<dbReference type="NCBIfam" id="TIGR01509">
    <property type="entry name" value="HAD-SF-IA-v3"/>
    <property type="match status" value="1"/>
</dbReference>
<accession>A0A448ZR28</accession>
<feature type="chain" id="PRO_5019226398" evidence="1">
    <location>
        <begin position="29"/>
        <end position="296"/>
    </location>
</feature>
<dbReference type="AlphaFoldDB" id="A0A448ZR28"/>
<evidence type="ECO:0000256" key="1">
    <source>
        <dbReference type="SAM" id="SignalP"/>
    </source>
</evidence>
<protein>
    <submittedName>
        <fullName evidence="2">Uncharacterized protein</fullName>
    </submittedName>
</protein>
<dbReference type="Gene3D" id="3.40.50.1000">
    <property type="entry name" value="HAD superfamily/HAD-like"/>
    <property type="match status" value="1"/>
</dbReference>
<reference evidence="2 3" key="1">
    <citation type="submission" date="2019-01" db="EMBL/GenBank/DDBJ databases">
        <authorList>
            <person name="Ferrante I. M."/>
        </authorList>
    </citation>
    <scope>NUCLEOTIDE SEQUENCE [LARGE SCALE GENOMIC DNA]</scope>
    <source>
        <strain evidence="2 3">B856</strain>
    </source>
</reference>
<dbReference type="InterPro" id="IPR036412">
    <property type="entry name" value="HAD-like_sf"/>
</dbReference>
<organism evidence="2 3">
    <name type="scientific">Pseudo-nitzschia multistriata</name>
    <dbReference type="NCBI Taxonomy" id="183589"/>
    <lineage>
        <taxon>Eukaryota</taxon>
        <taxon>Sar</taxon>
        <taxon>Stramenopiles</taxon>
        <taxon>Ochrophyta</taxon>
        <taxon>Bacillariophyta</taxon>
        <taxon>Bacillariophyceae</taxon>
        <taxon>Bacillariophycidae</taxon>
        <taxon>Bacillariales</taxon>
        <taxon>Bacillariaceae</taxon>
        <taxon>Pseudo-nitzschia</taxon>
    </lineage>
</organism>
<keyword evidence="3" id="KW-1185">Reference proteome</keyword>
<feature type="signal peptide" evidence="1">
    <location>
        <begin position="1"/>
        <end position="28"/>
    </location>
</feature>
<dbReference type="InterPro" id="IPR006439">
    <property type="entry name" value="HAD-SF_hydro_IA"/>
</dbReference>
<dbReference type="SFLD" id="SFLDG01129">
    <property type="entry name" value="C1.5:_HAD__Beta-PGM__Phosphata"/>
    <property type="match status" value="1"/>
</dbReference>